<evidence type="ECO:0000256" key="1">
    <source>
        <dbReference type="SAM" id="Phobius"/>
    </source>
</evidence>
<feature type="transmembrane region" description="Helical" evidence="1">
    <location>
        <begin position="45"/>
        <end position="64"/>
    </location>
</feature>
<proteinExistence type="predicted"/>
<protein>
    <recommendedName>
        <fullName evidence="3">Biotin transporter BioY</fullName>
    </recommendedName>
</protein>
<feature type="transmembrane region" description="Helical" evidence="1">
    <location>
        <begin position="71"/>
        <end position="90"/>
    </location>
</feature>
<feature type="non-terminal residue" evidence="2">
    <location>
        <position position="185"/>
    </location>
</feature>
<keyword evidence="1" id="KW-0472">Membrane</keyword>
<feature type="non-terminal residue" evidence="2">
    <location>
        <position position="1"/>
    </location>
</feature>
<dbReference type="PANTHER" id="PTHR34295">
    <property type="entry name" value="BIOTIN TRANSPORTER BIOY"/>
    <property type="match status" value="1"/>
</dbReference>
<reference evidence="2" key="1">
    <citation type="submission" date="2018-05" db="EMBL/GenBank/DDBJ databases">
        <authorList>
            <person name="Lanie J.A."/>
            <person name="Ng W.-L."/>
            <person name="Kazmierczak K.M."/>
            <person name="Andrzejewski T.M."/>
            <person name="Davidsen T.M."/>
            <person name="Wayne K.J."/>
            <person name="Tettelin H."/>
            <person name="Glass J.I."/>
            <person name="Rusch D."/>
            <person name="Podicherti R."/>
            <person name="Tsui H.-C.T."/>
            <person name="Winkler M.E."/>
        </authorList>
    </citation>
    <scope>NUCLEOTIDE SEQUENCE</scope>
</reference>
<dbReference type="GO" id="GO:0005886">
    <property type="term" value="C:plasma membrane"/>
    <property type="evidence" value="ECO:0007669"/>
    <property type="project" value="InterPro"/>
</dbReference>
<feature type="transmembrane region" description="Helical" evidence="1">
    <location>
        <begin position="20"/>
        <end position="39"/>
    </location>
</feature>
<feature type="transmembrane region" description="Helical" evidence="1">
    <location>
        <begin position="96"/>
        <end position="118"/>
    </location>
</feature>
<organism evidence="2">
    <name type="scientific">marine metagenome</name>
    <dbReference type="NCBI Taxonomy" id="408172"/>
    <lineage>
        <taxon>unclassified sequences</taxon>
        <taxon>metagenomes</taxon>
        <taxon>ecological metagenomes</taxon>
    </lineage>
</organism>
<dbReference type="InterPro" id="IPR003784">
    <property type="entry name" value="BioY"/>
</dbReference>
<name>A0A382TFV4_9ZZZZ</name>
<keyword evidence="1" id="KW-0812">Transmembrane</keyword>
<dbReference type="EMBL" id="UINC01136305">
    <property type="protein sequence ID" value="SVD20994.1"/>
    <property type="molecule type" value="Genomic_DNA"/>
</dbReference>
<dbReference type="PANTHER" id="PTHR34295:SF1">
    <property type="entry name" value="BIOTIN TRANSPORTER BIOY"/>
    <property type="match status" value="1"/>
</dbReference>
<dbReference type="Gene3D" id="1.10.1760.20">
    <property type="match status" value="1"/>
</dbReference>
<sequence length="185" mass="20765">MNNVYLIDALWPNSKVNKLARNFFIVAIGVILLIASAKINIPIPPVPVTLQTLVVLVFAAAVGWRYATSSFIAYMFLGFIGIPVFATWPYAGPAFFYGPAIGYVLGMLIASFFVGYLAEKNYDRNYFKSLIIIFIGNIIIFVPGLFWLGMWYNFFSSGAVDLNFTQSYLKAFDKGLLVYKYTEPI</sequence>
<dbReference type="Pfam" id="PF02632">
    <property type="entry name" value="BioY"/>
    <property type="match status" value="1"/>
</dbReference>
<evidence type="ECO:0008006" key="3">
    <source>
        <dbReference type="Google" id="ProtNLM"/>
    </source>
</evidence>
<dbReference type="PIRSF" id="PIRSF016661">
    <property type="entry name" value="BioY"/>
    <property type="match status" value="1"/>
</dbReference>
<accession>A0A382TFV4</accession>
<gene>
    <name evidence="2" type="ORF">METZ01_LOCUS373848</name>
</gene>
<feature type="transmembrane region" description="Helical" evidence="1">
    <location>
        <begin position="130"/>
        <end position="152"/>
    </location>
</feature>
<dbReference type="AlphaFoldDB" id="A0A382TFV4"/>
<keyword evidence="1" id="KW-1133">Transmembrane helix</keyword>
<evidence type="ECO:0000313" key="2">
    <source>
        <dbReference type="EMBL" id="SVD20994.1"/>
    </source>
</evidence>
<dbReference type="GO" id="GO:0015225">
    <property type="term" value="F:biotin transmembrane transporter activity"/>
    <property type="evidence" value="ECO:0007669"/>
    <property type="project" value="InterPro"/>
</dbReference>